<reference evidence="1" key="1">
    <citation type="submission" date="2021-01" db="EMBL/GenBank/DDBJ databases">
        <authorList>
            <person name="Corre E."/>
            <person name="Pelletier E."/>
            <person name="Niang G."/>
            <person name="Scheremetjew M."/>
            <person name="Finn R."/>
            <person name="Kale V."/>
            <person name="Holt S."/>
            <person name="Cochrane G."/>
            <person name="Meng A."/>
            <person name="Brown T."/>
            <person name="Cohen L."/>
        </authorList>
    </citation>
    <scope>NUCLEOTIDE SEQUENCE</scope>
    <source>
        <strain evidence="1">CCMP1413</strain>
    </source>
</reference>
<accession>A0A7R9XVE0</accession>
<organism evidence="1">
    <name type="scientific">Prasinoderma coloniale</name>
    <dbReference type="NCBI Taxonomy" id="156133"/>
    <lineage>
        <taxon>Eukaryota</taxon>
        <taxon>Viridiplantae</taxon>
        <taxon>Prasinodermophyta</taxon>
        <taxon>Prasinodermophyceae</taxon>
        <taxon>Prasinodermales</taxon>
        <taxon>Prasinodermaceae</taxon>
        <taxon>Prasinoderma</taxon>
    </lineage>
</organism>
<name>A0A7R9XVE0_9VIRI</name>
<dbReference type="AlphaFoldDB" id="A0A7R9XVE0"/>
<gene>
    <name evidence="1" type="ORF">PCOL08062_LOCUS663</name>
</gene>
<proteinExistence type="predicted"/>
<dbReference type="EMBL" id="HBDZ01000850">
    <property type="protein sequence ID" value="CAD8228772.1"/>
    <property type="molecule type" value="Transcribed_RNA"/>
</dbReference>
<sequence length="102" mass="10906">MCKFSEGDSRILSQKMARDRMTDFAKGRTPAGGSSEAEEVLCAQLAAALAAAEGGRGGRAAAWNASWRTVYRLADAIQDRFLATWDARASPAARPEAIASRM</sequence>
<evidence type="ECO:0000313" key="1">
    <source>
        <dbReference type="EMBL" id="CAD8228772.1"/>
    </source>
</evidence>
<protein>
    <submittedName>
        <fullName evidence="1">Uncharacterized protein</fullName>
    </submittedName>
</protein>